<feature type="chain" id="PRO_5025449848" description="Trimeric autotransporter adhesin YadA-like head domain-containing protein" evidence="2">
    <location>
        <begin position="21"/>
        <end position="1128"/>
    </location>
</feature>
<evidence type="ECO:0000256" key="2">
    <source>
        <dbReference type="SAM" id="SignalP"/>
    </source>
</evidence>
<evidence type="ECO:0000256" key="1">
    <source>
        <dbReference type="SAM" id="MobiDB-lite"/>
    </source>
</evidence>
<sequence length="1128" mass="117774">MKKIKSFLFMFLLCIGSLLAQTPGAFNYQAVLRNNEGQIMNNQDVSIRINIVKQSATGDIVFQEKHLTTTNEFGIIVLEIGNGTPAIGTITDINWGENTYFLKVELDATGGESYVEIGTSQMLSVPYALYAKSSGSSFSGKYSDLEGKPELPIDISELNDAGNLLFDGDYNSLTNKPDLSQLSFENTDGWDKDVADDFDGDYNSLINKPTTISAAQATAIENNTAKISNVKADWDATTGEAQILNKPDLTVYVEDANTMAWDKNAADDFDGDFNSLSNVPANLDTDATDDFSGSFSDLTDVPTNLDTDSSDDFDGDYNNLTNKPTTISAAQATAIENNTAKISNVKADWDATTGEAQILNKPDLTVYVEDANTTNWDKDASDDFDGEYSSLNNAPTTITTAQASAIEANTLKTSNVQANWSAISGEAQILNKPDLTVYVEEDNTSSWDKNAADDFSGNFDDLTDVPVNLDTDSTDDFDGNYNSLINKPTTISVAQATAIDANTAKISNVKADWNAVTGEAQILNKPDLSDIHSHDGSADYTFIGTANDNTVTQNTATGEYATVTGGENNSASGQNSTIAGGKSNIASGGRSVVSGGASNRATNPQATVSGGEGNTASGNTSTVSGGAINTASNYYTTVGGGYNNTASGNYSTIPGGVENQTMGEFSTAMGYQNYAKSYGETALGYFSTDYTALSTTGANPNDRLFVIGNGSASSRSDALVMYKNGNTSLNGELTINNGTGTAYTLPADNGTDGQVLTTNGAGVTNWVAGFDGDYNSLTNKPTTITTAQADAIVANTAKISNVKADWNAATGEAQILNKPDLSDIHSHDGSADYTFIGTANDNTVTPNTATGEYATVTGGENNSASGQNSTIAGGKSNIASGGRSVVSGGASNKATDSQATVSGGEGNTASGNTSTVSGGALNTASSYYTTVGGGFDNMASGHYSTIPGGVENQTMGEFSTAMGYQNYAKSYGETALGYFSTDYTALSTTGANPNDRLFVIGNGSASSRSDALVMYKNGNTTLNGDLTVNGTIKSSVFSTTTAYTITDTDGYSIILSDGANIVLPDPPSNVNRVITIKNKHSSATISVTTSIESYAIDNNGGVSHPLELTSYSSAKLVSDGSHWWIIGN</sequence>
<dbReference type="Proteomes" id="UP000474630">
    <property type="component" value="Chromosome"/>
</dbReference>
<gene>
    <name evidence="3" type="ORF">G0Q07_16795</name>
</gene>
<dbReference type="CDD" id="cd12819">
    <property type="entry name" value="LbR_vir_like"/>
    <property type="match status" value="2"/>
</dbReference>
<keyword evidence="4" id="KW-1185">Reference proteome</keyword>
<keyword evidence="2" id="KW-0732">Signal</keyword>
<reference evidence="3 4" key="1">
    <citation type="submission" date="2020-02" db="EMBL/GenBank/DDBJ databases">
        <title>Genome sequencing for Draconibacterium sp. strain M1.</title>
        <authorList>
            <person name="Park S.-J."/>
        </authorList>
    </citation>
    <scope>NUCLEOTIDE SEQUENCE [LARGE SCALE GENOMIC DNA]</scope>
    <source>
        <strain evidence="3 4">M1</strain>
    </source>
</reference>
<protein>
    <recommendedName>
        <fullName evidence="5">Trimeric autotransporter adhesin YadA-like head domain-containing protein</fullName>
    </recommendedName>
</protein>
<evidence type="ECO:0008006" key="5">
    <source>
        <dbReference type="Google" id="ProtNLM"/>
    </source>
</evidence>
<evidence type="ECO:0000313" key="3">
    <source>
        <dbReference type="EMBL" id="QIA09266.1"/>
    </source>
</evidence>
<dbReference type="InterPro" id="IPR011049">
    <property type="entry name" value="Serralysin-like_metalloprot_C"/>
</dbReference>
<dbReference type="EMBL" id="CP048409">
    <property type="protein sequence ID" value="QIA09266.1"/>
    <property type="molecule type" value="Genomic_DNA"/>
</dbReference>
<feature type="compositionally biased region" description="Low complexity" evidence="1">
    <location>
        <begin position="879"/>
        <end position="891"/>
    </location>
</feature>
<dbReference type="KEGG" id="drc:G0Q07_16795"/>
<feature type="signal peptide" evidence="2">
    <location>
        <begin position="1"/>
        <end position="20"/>
    </location>
</feature>
<organism evidence="3 4">
    <name type="scientific">Draconibacterium halophilum</name>
    <dbReference type="NCBI Taxonomy" id="2706887"/>
    <lineage>
        <taxon>Bacteria</taxon>
        <taxon>Pseudomonadati</taxon>
        <taxon>Bacteroidota</taxon>
        <taxon>Bacteroidia</taxon>
        <taxon>Marinilabiliales</taxon>
        <taxon>Prolixibacteraceae</taxon>
        <taxon>Draconibacterium</taxon>
    </lineage>
</organism>
<feature type="region of interest" description="Disordered" evidence="1">
    <location>
        <begin position="838"/>
        <end position="916"/>
    </location>
</feature>
<feature type="compositionally biased region" description="Polar residues" evidence="1">
    <location>
        <begin position="599"/>
        <end position="623"/>
    </location>
</feature>
<feature type="compositionally biased region" description="Polar residues" evidence="1">
    <location>
        <begin position="565"/>
        <end position="578"/>
    </location>
</feature>
<dbReference type="AlphaFoldDB" id="A0A6C0RGZ5"/>
<name>A0A6C0RGZ5_9BACT</name>
<feature type="compositionally biased region" description="Polar residues" evidence="1">
    <location>
        <begin position="858"/>
        <end position="871"/>
    </location>
</feature>
<feature type="compositionally biased region" description="Polar residues" evidence="1">
    <location>
        <begin position="838"/>
        <end position="850"/>
    </location>
</feature>
<feature type="compositionally biased region" description="Polar residues" evidence="1">
    <location>
        <begin position="892"/>
        <end position="916"/>
    </location>
</feature>
<feature type="compositionally biased region" description="Low complexity" evidence="1">
    <location>
        <begin position="586"/>
        <end position="598"/>
    </location>
</feature>
<proteinExistence type="predicted"/>
<dbReference type="Gene3D" id="2.150.10.10">
    <property type="entry name" value="Serralysin-like metalloprotease, C-terminal"/>
    <property type="match status" value="3"/>
</dbReference>
<dbReference type="SUPFAM" id="SSF69349">
    <property type="entry name" value="Phage fibre proteins"/>
    <property type="match status" value="2"/>
</dbReference>
<accession>A0A6C0RGZ5</accession>
<feature type="region of interest" description="Disordered" evidence="1">
    <location>
        <begin position="564"/>
        <end position="623"/>
    </location>
</feature>
<dbReference type="RefSeq" id="WP_163348238.1">
    <property type="nucleotide sequence ID" value="NZ_CP048409.1"/>
</dbReference>
<evidence type="ECO:0000313" key="4">
    <source>
        <dbReference type="Proteomes" id="UP000474630"/>
    </source>
</evidence>